<dbReference type="Gene3D" id="1.10.238.10">
    <property type="entry name" value="EF-hand"/>
    <property type="match status" value="1"/>
</dbReference>
<protein>
    <recommendedName>
        <fullName evidence="6">EF-hand domain-containing protein</fullName>
    </recommendedName>
</protein>
<dbReference type="AlphaFoldDB" id="A0A8B9I565"/>
<keyword evidence="2" id="KW-0106">Calcium</keyword>
<dbReference type="Ensembl" id="ENSABRT00000014410.1">
    <property type="protein sequence ID" value="ENSABRP00000010099.1"/>
    <property type="gene ID" value="ENSABRG00000009050.1"/>
</dbReference>
<keyword evidence="1" id="KW-0677">Repeat</keyword>
<reference evidence="4" key="2">
    <citation type="submission" date="2025-09" db="UniProtKB">
        <authorList>
            <consortium name="Ensembl"/>
        </authorList>
    </citation>
    <scope>IDENTIFICATION</scope>
</reference>
<evidence type="ECO:0000313" key="4">
    <source>
        <dbReference type="Ensembl" id="ENSABRP00000010099.1"/>
    </source>
</evidence>
<feature type="region of interest" description="Disordered" evidence="3">
    <location>
        <begin position="281"/>
        <end position="341"/>
    </location>
</feature>
<evidence type="ECO:0000256" key="3">
    <source>
        <dbReference type="SAM" id="MobiDB-lite"/>
    </source>
</evidence>
<name>A0A8B9I565_9AVES</name>
<evidence type="ECO:0000256" key="1">
    <source>
        <dbReference type="ARBA" id="ARBA00022737"/>
    </source>
</evidence>
<feature type="compositionally biased region" description="Low complexity" evidence="3">
    <location>
        <begin position="25"/>
        <end position="73"/>
    </location>
</feature>
<feature type="compositionally biased region" description="Low complexity" evidence="3">
    <location>
        <begin position="137"/>
        <end position="157"/>
    </location>
</feature>
<evidence type="ECO:0000256" key="2">
    <source>
        <dbReference type="ARBA" id="ARBA00022837"/>
    </source>
</evidence>
<reference evidence="4" key="1">
    <citation type="submission" date="2025-08" db="UniProtKB">
        <authorList>
            <consortium name="Ensembl"/>
        </authorList>
    </citation>
    <scope>IDENTIFICATION</scope>
</reference>
<organism evidence="4 5">
    <name type="scientific">Anser brachyrhynchus</name>
    <name type="common">Pink-footed goose</name>
    <dbReference type="NCBI Taxonomy" id="132585"/>
    <lineage>
        <taxon>Eukaryota</taxon>
        <taxon>Metazoa</taxon>
        <taxon>Chordata</taxon>
        <taxon>Craniata</taxon>
        <taxon>Vertebrata</taxon>
        <taxon>Euteleostomi</taxon>
        <taxon>Archelosauria</taxon>
        <taxon>Archosauria</taxon>
        <taxon>Dinosauria</taxon>
        <taxon>Saurischia</taxon>
        <taxon>Theropoda</taxon>
        <taxon>Coelurosauria</taxon>
        <taxon>Aves</taxon>
        <taxon>Neognathae</taxon>
        <taxon>Galloanserae</taxon>
        <taxon>Anseriformes</taxon>
        <taxon>Anatidae</taxon>
        <taxon>Anserinae</taxon>
        <taxon>Anser</taxon>
    </lineage>
</organism>
<dbReference type="InterPro" id="IPR011992">
    <property type="entry name" value="EF-hand-dom_pair"/>
</dbReference>
<feature type="compositionally biased region" description="Basic residues" evidence="3">
    <location>
        <begin position="730"/>
        <end position="741"/>
    </location>
</feature>
<accession>A0A8B9I565</accession>
<dbReference type="Proteomes" id="UP000694426">
    <property type="component" value="Unplaced"/>
</dbReference>
<evidence type="ECO:0008006" key="6">
    <source>
        <dbReference type="Google" id="ProtNLM"/>
    </source>
</evidence>
<keyword evidence="5" id="KW-1185">Reference proteome</keyword>
<dbReference type="GeneTree" id="ENSGT00940000161358"/>
<proteinExistence type="predicted"/>
<dbReference type="PANTHER" id="PTHR22656">
    <property type="entry name" value="EF-HAND CALCIUM-BINDING DOMAIN-CONTAINING PROTEIN 13"/>
    <property type="match status" value="1"/>
</dbReference>
<sequence length="919" mass="99809">MKPHKPPKSRSPVASEQHQPPQRGSAESWEASAPSSAATASRELSTSSRTSTSSGTSTSSKTSTSSRASTGSAPRCTILTAEVYPPRQAVCRTAVSKLDKAIQTPPSLDALLKQQRPRHEKKGETKDVSNSQDQPQRRASAASSAPGGSPQAAGRRAPSPPEGAAAAQGRRSSLSPDLCPSPSDAEEADQGQAVLGTEGDKADVPDTVAVGSLGTCPAGVGRQEGLKQAEAHGPAVYHVPPGAGAGESGEANVSQFLEADGDCHEEGKQVCVEELKSHLAPAETHSDQHHQEAKEDVAVDGDTVDSRDTGSSAGTVEVSLASEELQEVPGHTTEDADTADNFGSDLATVEIPLGEIPPNPEELQEVLGPAAVDGDEGGTQDLVSTPDTTAREGHMGSQEMQEPSGHVEADGKATLSEPVKVVRVVQQPPLEEETKVDVSGEGSILATPSIHSAPEKLKEAQVDEKVAPGRAPKTRVKLKLLPKKRVRKPLTRETSSELPQIPQTRNEREAVRNMTKKQWKAFSDAFNFFPKDTDGNINLYSLEVTAQQLGISLAGQEAYNKLVCAEADGDKAMNFADFLTTITDKNCFIQTVFPEKSDSGSFDYVDARGILLCKVLLKLVELAALPRKTLLQIASYYQQKLRDYAGHKAWLDADFLTSYRKNNNKTRKDLVYPMTSFVSAARISMMKEKEAAAYMERLKGSVPRTSSPYAQVPVFPLILNEDTETLVKPKKNMQKLVRQRKKEPVASTQSCSIHERNHVQEAATLKPARSRKQKRSPTISSAHPNRQRHPKTGNQGKTQAHTSVRSSPTPQLPSRSRPHSTPHSEARVAQQHQHSLALRQRASLLKLWRKIGGAEIGRQTGSKRFHHTFSTYSWSWNACQELVTAEELQALDRLKRRHRRATRQATATKWTFLDPTRTR</sequence>
<feature type="region of interest" description="Disordered" evidence="3">
    <location>
        <begin position="1"/>
        <end position="249"/>
    </location>
</feature>
<evidence type="ECO:0000313" key="5">
    <source>
        <dbReference type="Proteomes" id="UP000694426"/>
    </source>
</evidence>
<feature type="region of interest" description="Disordered" evidence="3">
    <location>
        <begin position="374"/>
        <end position="410"/>
    </location>
</feature>
<feature type="region of interest" description="Disordered" evidence="3">
    <location>
        <begin position="730"/>
        <end position="835"/>
    </location>
</feature>
<dbReference type="SUPFAM" id="SSF47473">
    <property type="entry name" value="EF-hand"/>
    <property type="match status" value="1"/>
</dbReference>
<feature type="compositionally biased region" description="Polar residues" evidence="3">
    <location>
        <begin position="12"/>
        <end position="22"/>
    </location>
</feature>
<feature type="compositionally biased region" description="Polar residues" evidence="3">
    <location>
        <begin position="792"/>
        <end position="809"/>
    </location>
</feature>
<feature type="compositionally biased region" description="Low complexity" evidence="3">
    <location>
        <begin position="172"/>
        <end position="183"/>
    </location>
</feature>
<dbReference type="PANTHER" id="PTHR22656:SF1">
    <property type="entry name" value="EF-HAND CALCIUM-BINDING DOMAIN-CONTAINING PROTEIN 13"/>
    <property type="match status" value="1"/>
</dbReference>
<feature type="compositionally biased region" description="Basic and acidic residues" evidence="3">
    <location>
        <begin position="284"/>
        <end position="297"/>
    </location>
</feature>
<feature type="compositionally biased region" description="Low complexity" evidence="3">
    <location>
        <begin position="813"/>
        <end position="823"/>
    </location>
</feature>